<dbReference type="Proteomes" id="UP000246464">
    <property type="component" value="Chromosome 20"/>
</dbReference>
<gene>
    <name evidence="1" type="ORF">SMAX5B_000165</name>
</gene>
<sequence length="71" mass="7939">MPLASRLLRPTVPRSCSVSSTKAESCHRGRDEALRFVSDDGSNRFNEDRTKDSDAARSVEFFSSDDFLLTP</sequence>
<keyword evidence="2" id="KW-1185">Reference proteome</keyword>
<dbReference type="AlphaFoldDB" id="A0A2U9CUV7"/>
<reference evidence="1 2" key="1">
    <citation type="submission" date="2017-12" db="EMBL/GenBank/DDBJ databases">
        <title>Integrating genomic resources of turbot (Scophthalmus maximus) in depth evaluation of genetic and physical mapping variation across individuals.</title>
        <authorList>
            <person name="Martinez P."/>
        </authorList>
    </citation>
    <scope>NUCLEOTIDE SEQUENCE [LARGE SCALE GENOMIC DNA]</scope>
</reference>
<proteinExistence type="predicted"/>
<accession>A0A2U9CUV7</accession>
<evidence type="ECO:0000313" key="2">
    <source>
        <dbReference type="Proteomes" id="UP000246464"/>
    </source>
</evidence>
<protein>
    <submittedName>
        <fullName evidence="1">Uncharacterized protein</fullName>
    </submittedName>
</protein>
<name>A0A2U9CUV7_SCOMX</name>
<organism evidence="1 2">
    <name type="scientific">Scophthalmus maximus</name>
    <name type="common">Turbot</name>
    <name type="synonym">Psetta maxima</name>
    <dbReference type="NCBI Taxonomy" id="52904"/>
    <lineage>
        <taxon>Eukaryota</taxon>
        <taxon>Metazoa</taxon>
        <taxon>Chordata</taxon>
        <taxon>Craniata</taxon>
        <taxon>Vertebrata</taxon>
        <taxon>Euteleostomi</taxon>
        <taxon>Actinopterygii</taxon>
        <taxon>Neopterygii</taxon>
        <taxon>Teleostei</taxon>
        <taxon>Neoteleostei</taxon>
        <taxon>Acanthomorphata</taxon>
        <taxon>Carangaria</taxon>
        <taxon>Pleuronectiformes</taxon>
        <taxon>Pleuronectoidei</taxon>
        <taxon>Scophthalmidae</taxon>
        <taxon>Scophthalmus</taxon>
    </lineage>
</organism>
<dbReference type="EMBL" id="CP026262">
    <property type="protein sequence ID" value="AWP20455.1"/>
    <property type="molecule type" value="Genomic_DNA"/>
</dbReference>
<evidence type="ECO:0000313" key="1">
    <source>
        <dbReference type="EMBL" id="AWP20455.1"/>
    </source>
</evidence>